<gene>
    <name evidence="2" type="ORF">MTX78_14310</name>
</gene>
<dbReference type="InterPro" id="IPR034660">
    <property type="entry name" value="DinB/YfiT-like"/>
</dbReference>
<protein>
    <recommendedName>
        <fullName evidence="1">DinB-like domain-containing protein</fullName>
    </recommendedName>
</protein>
<evidence type="ECO:0000313" key="2">
    <source>
        <dbReference type="EMBL" id="UOG73296.1"/>
    </source>
</evidence>
<evidence type="ECO:0000313" key="3">
    <source>
        <dbReference type="Proteomes" id="UP000831113"/>
    </source>
</evidence>
<evidence type="ECO:0000259" key="1">
    <source>
        <dbReference type="Pfam" id="PF12867"/>
    </source>
</evidence>
<proteinExistence type="predicted"/>
<dbReference type="SUPFAM" id="SSF109854">
    <property type="entry name" value="DinB/YfiT-like putative metalloenzymes"/>
    <property type="match status" value="1"/>
</dbReference>
<accession>A0ABY4CSQ9</accession>
<organism evidence="2 3">
    <name type="scientific">Hymenobacter tibetensis</name>
    <dbReference type="NCBI Taxonomy" id="497967"/>
    <lineage>
        <taxon>Bacteria</taxon>
        <taxon>Pseudomonadati</taxon>
        <taxon>Bacteroidota</taxon>
        <taxon>Cytophagia</taxon>
        <taxon>Cytophagales</taxon>
        <taxon>Hymenobacteraceae</taxon>
        <taxon>Hymenobacter</taxon>
    </lineage>
</organism>
<dbReference type="EMBL" id="CP094669">
    <property type="protein sequence ID" value="UOG73296.1"/>
    <property type="molecule type" value="Genomic_DNA"/>
</dbReference>
<sequence length="154" mass="17252">MTPIDVGNLFDDALNTFKAFDNLTPENSGQGQEQFPTSVWQILNHLLKWQAGQLHALRGNTAEHPFSEATTWLSQRAPSSEAVLQEAVAQFHGQLAAFQTELHYMAATEEADRKLKILQEVVLHLAFHVGEVVLIRRVQGSYPLPDQMQDFLAS</sequence>
<feature type="domain" description="DinB-like" evidence="1">
    <location>
        <begin position="16"/>
        <end position="129"/>
    </location>
</feature>
<reference evidence="2 3" key="1">
    <citation type="submission" date="2022-03" db="EMBL/GenBank/DDBJ databases">
        <title>Hymenobactersp. isolated from the air.</title>
        <authorList>
            <person name="Won M."/>
            <person name="Kwon S.-W."/>
        </authorList>
    </citation>
    <scope>NUCLEOTIDE SEQUENCE [LARGE SCALE GENOMIC DNA]</scope>
    <source>
        <strain evidence="2 3">KACC 21982</strain>
    </source>
</reference>
<dbReference type="Proteomes" id="UP000831113">
    <property type="component" value="Chromosome"/>
</dbReference>
<keyword evidence="3" id="KW-1185">Reference proteome</keyword>
<dbReference type="Gene3D" id="1.20.120.450">
    <property type="entry name" value="dinb family like domain"/>
    <property type="match status" value="1"/>
</dbReference>
<name>A0ABY4CSQ9_9BACT</name>
<dbReference type="RefSeq" id="WP_243795471.1">
    <property type="nucleotide sequence ID" value="NZ_CP094669.1"/>
</dbReference>
<dbReference type="Pfam" id="PF12867">
    <property type="entry name" value="DinB_2"/>
    <property type="match status" value="1"/>
</dbReference>
<dbReference type="InterPro" id="IPR024775">
    <property type="entry name" value="DinB-like"/>
</dbReference>